<gene>
    <name evidence="2" type="ORF">CTI12_AA105350</name>
</gene>
<dbReference type="Proteomes" id="UP000245207">
    <property type="component" value="Unassembled WGS sequence"/>
</dbReference>
<protein>
    <submittedName>
        <fullName evidence="2">Homeodomain-containing protein</fullName>
    </submittedName>
</protein>
<dbReference type="InterPro" id="IPR057287">
    <property type="entry name" value="Ndx_N"/>
</dbReference>
<evidence type="ECO:0000313" key="3">
    <source>
        <dbReference type="Proteomes" id="UP000245207"/>
    </source>
</evidence>
<dbReference type="PANTHER" id="PTHR35743:SF1">
    <property type="entry name" value="NODULIN HOMEOBOX"/>
    <property type="match status" value="1"/>
</dbReference>
<name>A0A2U1PW34_ARTAN</name>
<dbReference type="AlphaFoldDB" id="A0A2U1PW34"/>
<feature type="domain" description="Nodulin homeobox N-terminal" evidence="1">
    <location>
        <begin position="27"/>
        <end position="87"/>
    </location>
</feature>
<keyword evidence="3" id="KW-1185">Reference proteome</keyword>
<dbReference type="OrthoDB" id="1218974at2759"/>
<sequence length="88" mass="10118">MATVSFYLFEETRPPESYVTEKGCIIVHSISNNMTLHVALTHKVLEVLKKMFRGEFKDHPRGTLQLNAMRIAEIFADDINFQSYVALN</sequence>
<dbReference type="GO" id="GO:0003697">
    <property type="term" value="F:single-stranded DNA binding"/>
    <property type="evidence" value="ECO:0007669"/>
    <property type="project" value="InterPro"/>
</dbReference>
<organism evidence="2 3">
    <name type="scientific">Artemisia annua</name>
    <name type="common">Sweet wormwood</name>
    <dbReference type="NCBI Taxonomy" id="35608"/>
    <lineage>
        <taxon>Eukaryota</taxon>
        <taxon>Viridiplantae</taxon>
        <taxon>Streptophyta</taxon>
        <taxon>Embryophyta</taxon>
        <taxon>Tracheophyta</taxon>
        <taxon>Spermatophyta</taxon>
        <taxon>Magnoliopsida</taxon>
        <taxon>eudicotyledons</taxon>
        <taxon>Gunneridae</taxon>
        <taxon>Pentapetalae</taxon>
        <taxon>asterids</taxon>
        <taxon>campanulids</taxon>
        <taxon>Asterales</taxon>
        <taxon>Asteraceae</taxon>
        <taxon>Asteroideae</taxon>
        <taxon>Anthemideae</taxon>
        <taxon>Artemisiinae</taxon>
        <taxon>Artemisia</taxon>
    </lineage>
</organism>
<dbReference type="GO" id="GO:0009908">
    <property type="term" value="P:flower development"/>
    <property type="evidence" value="ECO:0007669"/>
    <property type="project" value="InterPro"/>
</dbReference>
<proteinExistence type="predicted"/>
<reference evidence="2 3" key="1">
    <citation type="journal article" date="2018" name="Mol. Plant">
        <title>The genome of Artemisia annua provides insight into the evolution of Asteraceae family and artemisinin biosynthesis.</title>
        <authorList>
            <person name="Shen Q."/>
            <person name="Zhang L."/>
            <person name="Liao Z."/>
            <person name="Wang S."/>
            <person name="Yan T."/>
            <person name="Shi P."/>
            <person name="Liu M."/>
            <person name="Fu X."/>
            <person name="Pan Q."/>
            <person name="Wang Y."/>
            <person name="Lv Z."/>
            <person name="Lu X."/>
            <person name="Zhang F."/>
            <person name="Jiang W."/>
            <person name="Ma Y."/>
            <person name="Chen M."/>
            <person name="Hao X."/>
            <person name="Li L."/>
            <person name="Tang Y."/>
            <person name="Lv G."/>
            <person name="Zhou Y."/>
            <person name="Sun X."/>
            <person name="Brodelius P.E."/>
            <person name="Rose J.K.C."/>
            <person name="Tang K."/>
        </authorList>
    </citation>
    <scope>NUCLEOTIDE SEQUENCE [LARGE SCALE GENOMIC DNA]</scope>
    <source>
        <strain evidence="3">cv. Huhao1</strain>
        <tissue evidence="2">Leaf</tissue>
    </source>
</reference>
<dbReference type="PANTHER" id="PTHR35743">
    <property type="entry name" value="NODULIN HOMEOBOX"/>
    <property type="match status" value="1"/>
</dbReference>
<accession>A0A2U1PW34</accession>
<keyword evidence="2" id="KW-0238">DNA-binding</keyword>
<evidence type="ECO:0000313" key="2">
    <source>
        <dbReference type="EMBL" id="PWA89923.1"/>
    </source>
</evidence>
<dbReference type="Pfam" id="PF25246">
    <property type="entry name" value="Nodulin_N"/>
    <property type="match status" value="1"/>
</dbReference>
<keyword evidence="2" id="KW-0371">Homeobox</keyword>
<dbReference type="InterPro" id="IPR039325">
    <property type="entry name" value="NDX"/>
</dbReference>
<evidence type="ECO:0000259" key="1">
    <source>
        <dbReference type="Pfam" id="PF25246"/>
    </source>
</evidence>
<dbReference type="EMBL" id="PKPP01000670">
    <property type="protein sequence ID" value="PWA89923.1"/>
    <property type="molecule type" value="Genomic_DNA"/>
</dbReference>
<comment type="caution">
    <text evidence="2">The sequence shown here is derived from an EMBL/GenBank/DDBJ whole genome shotgun (WGS) entry which is preliminary data.</text>
</comment>